<dbReference type="InterPro" id="IPR023313">
    <property type="entry name" value="UBQ-conjugating_AS"/>
</dbReference>
<dbReference type="GO" id="GO:0005524">
    <property type="term" value="F:ATP binding"/>
    <property type="evidence" value="ECO:0007669"/>
    <property type="project" value="UniProtKB-UniRule"/>
</dbReference>
<keyword evidence="5 7" id="KW-0067">ATP-binding</keyword>
<dbReference type="InterPro" id="IPR000608">
    <property type="entry name" value="UBC"/>
</dbReference>
<keyword evidence="3 7" id="KW-0547">Nucleotide-binding</keyword>
<dbReference type="Pfam" id="PF00179">
    <property type="entry name" value="UQ_con"/>
    <property type="match status" value="1"/>
</dbReference>
<dbReference type="PANTHER" id="PTHR24067">
    <property type="entry name" value="UBIQUITIN-CONJUGATING ENZYME E2"/>
    <property type="match status" value="1"/>
</dbReference>
<dbReference type="SUPFAM" id="SSF54495">
    <property type="entry name" value="UBC-like"/>
    <property type="match status" value="1"/>
</dbReference>
<dbReference type="EC" id="2.3.2.23" evidence="1"/>
<evidence type="ECO:0000313" key="11">
    <source>
        <dbReference type="Proteomes" id="UP000294530"/>
    </source>
</evidence>
<reference evidence="10 11" key="1">
    <citation type="journal article" date="2021" name="Genome Biol.">
        <title>AFLAP: assembly-free linkage analysis pipeline using k-mers from genome sequencing data.</title>
        <authorList>
            <person name="Fletcher K."/>
            <person name="Zhang L."/>
            <person name="Gil J."/>
            <person name="Han R."/>
            <person name="Cavanaugh K."/>
            <person name="Michelmore R."/>
        </authorList>
    </citation>
    <scope>NUCLEOTIDE SEQUENCE [LARGE SCALE GENOMIC DNA]</scope>
    <source>
        <strain evidence="10 11">SF5</strain>
    </source>
</reference>
<evidence type="ECO:0000256" key="1">
    <source>
        <dbReference type="ARBA" id="ARBA00012486"/>
    </source>
</evidence>
<dbReference type="GeneID" id="94352660"/>
<dbReference type="OrthoDB" id="10069349at2759"/>
<keyword evidence="2" id="KW-0808">Transferase</keyword>
<dbReference type="InterPro" id="IPR050113">
    <property type="entry name" value="Ub_conjugating_enzyme"/>
</dbReference>
<dbReference type="SMART" id="SM00212">
    <property type="entry name" value="UBCc"/>
    <property type="match status" value="1"/>
</dbReference>
<evidence type="ECO:0000256" key="8">
    <source>
        <dbReference type="SAM" id="MobiDB-lite"/>
    </source>
</evidence>
<evidence type="ECO:0000256" key="6">
    <source>
        <dbReference type="PROSITE-ProRule" id="PRU10133"/>
    </source>
</evidence>
<proteinExistence type="inferred from homology"/>
<accession>A0A976NYQ9</accession>
<feature type="region of interest" description="Disordered" evidence="8">
    <location>
        <begin position="188"/>
        <end position="257"/>
    </location>
</feature>
<evidence type="ECO:0000256" key="4">
    <source>
        <dbReference type="ARBA" id="ARBA00022786"/>
    </source>
</evidence>
<dbReference type="InterPro" id="IPR016135">
    <property type="entry name" value="UBQ-conjugating_enzyme/RWD"/>
</dbReference>
<dbReference type="CDD" id="cd23804">
    <property type="entry name" value="UBCc_UBE2S"/>
    <property type="match status" value="1"/>
</dbReference>
<evidence type="ECO:0000256" key="7">
    <source>
        <dbReference type="RuleBase" id="RU362109"/>
    </source>
</evidence>
<dbReference type="RefSeq" id="XP_067822350.1">
    <property type="nucleotide sequence ID" value="XM_067966989.1"/>
</dbReference>
<evidence type="ECO:0000256" key="2">
    <source>
        <dbReference type="ARBA" id="ARBA00022679"/>
    </source>
</evidence>
<dbReference type="PROSITE" id="PS50127">
    <property type="entry name" value="UBC_2"/>
    <property type="match status" value="1"/>
</dbReference>
<dbReference type="Proteomes" id="UP000294530">
    <property type="component" value="Unassembled WGS sequence"/>
</dbReference>
<comment type="caution">
    <text evidence="10">The sequence shown here is derived from an EMBL/GenBank/DDBJ whole genome shotgun (WGS) entry which is preliminary data.</text>
</comment>
<dbReference type="PROSITE" id="PS00183">
    <property type="entry name" value="UBC_1"/>
    <property type="match status" value="1"/>
</dbReference>
<feature type="active site" description="Glycyl thioester intermediate" evidence="6">
    <location>
        <position position="118"/>
    </location>
</feature>
<sequence length="257" mass="28856">MVSNYTPAYALSVPSLHTICVACLSRENLPPQVAQRVARELRKLVMQPLDGIRYLPQREEQLSEIYAEIRGPEHTPYEGGYFKVKLTLTVSFPEQPPRGVFLTRIFHPNVSQPAGDICVNTLKKDWKVTLGLAHVLQVIRCLLIVPFPESSLNDEAGKLFLDSYGDYARRAKLWTKIHASSRFTADVDSEKMSGKTITTQSATSRHSNSGNQHKRPADNGPSLEGMEESTKKSTYVSDVENSLKKKKNNKKKSITRL</sequence>
<dbReference type="AlphaFoldDB" id="A0A976NYQ9"/>
<feature type="domain" description="UBC core" evidence="9">
    <location>
        <begin position="32"/>
        <end position="180"/>
    </location>
</feature>
<evidence type="ECO:0000256" key="5">
    <source>
        <dbReference type="ARBA" id="ARBA00022840"/>
    </source>
</evidence>
<organism evidence="10 11">
    <name type="scientific">Bremia lactucae</name>
    <name type="common">Lettuce downy mildew</name>
    <dbReference type="NCBI Taxonomy" id="4779"/>
    <lineage>
        <taxon>Eukaryota</taxon>
        <taxon>Sar</taxon>
        <taxon>Stramenopiles</taxon>
        <taxon>Oomycota</taxon>
        <taxon>Peronosporomycetes</taxon>
        <taxon>Peronosporales</taxon>
        <taxon>Peronosporaceae</taxon>
        <taxon>Bremia</taxon>
    </lineage>
</organism>
<evidence type="ECO:0000259" key="9">
    <source>
        <dbReference type="PROSITE" id="PS50127"/>
    </source>
</evidence>
<keyword evidence="4 7" id="KW-0833">Ubl conjugation pathway</keyword>
<dbReference type="EMBL" id="SHOA02000001">
    <property type="protein sequence ID" value="TDH72851.1"/>
    <property type="molecule type" value="Genomic_DNA"/>
</dbReference>
<protein>
    <recommendedName>
        <fullName evidence="1">E2 ubiquitin-conjugating enzyme</fullName>
        <ecNumber evidence="1">2.3.2.23</ecNumber>
    </recommendedName>
</protein>
<keyword evidence="11" id="KW-1185">Reference proteome</keyword>
<feature type="compositionally biased region" description="Basic residues" evidence="8">
    <location>
        <begin position="244"/>
        <end position="257"/>
    </location>
</feature>
<gene>
    <name evidence="10" type="ORF">CCR75_008942</name>
</gene>
<name>A0A976NYQ9_BRELC</name>
<comment type="similarity">
    <text evidence="7">Belongs to the ubiquitin-conjugating enzyme family.</text>
</comment>
<dbReference type="FunFam" id="3.10.110.10:FF:000031">
    <property type="entry name" value="Ubiquitin-conjugating enzyme E2 22"/>
    <property type="match status" value="1"/>
</dbReference>
<evidence type="ECO:0000313" key="10">
    <source>
        <dbReference type="EMBL" id="TDH72851.1"/>
    </source>
</evidence>
<dbReference type="KEGG" id="blac:94352660"/>
<dbReference type="GO" id="GO:0061631">
    <property type="term" value="F:ubiquitin conjugating enzyme activity"/>
    <property type="evidence" value="ECO:0007669"/>
    <property type="project" value="UniProtKB-EC"/>
</dbReference>
<evidence type="ECO:0000256" key="3">
    <source>
        <dbReference type="ARBA" id="ARBA00022741"/>
    </source>
</evidence>
<feature type="compositionally biased region" description="Polar residues" evidence="8">
    <location>
        <begin position="195"/>
        <end position="211"/>
    </location>
</feature>
<dbReference type="Gene3D" id="3.10.110.10">
    <property type="entry name" value="Ubiquitin Conjugating Enzyme"/>
    <property type="match status" value="1"/>
</dbReference>